<protein>
    <submittedName>
        <fullName evidence="3">Phosphoribosyl 1,2-cyclic phosphodiesterase</fullName>
        <ecNumber evidence="3">3.1.4.55</ecNumber>
    </submittedName>
</protein>
<evidence type="ECO:0000313" key="3">
    <source>
        <dbReference type="EMBL" id="TWT86838.1"/>
    </source>
</evidence>
<organism evidence="3 4">
    <name type="scientific">Pseudobythopirellula maris</name>
    <dbReference type="NCBI Taxonomy" id="2527991"/>
    <lineage>
        <taxon>Bacteria</taxon>
        <taxon>Pseudomonadati</taxon>
        <taxon>Planctomycetota</taxon>
        <taxon>Planctomycetia</taxon>
        <taxon>Pirellulales</taxon>
        <taxon>Lacipirellulaceae</taxon>
        <taxon>Pseudobythopirellula</taxon>
    </lineage>
</organism>
<sequence>MSIPKPPPKKAFVRSAPAKKPKKREVVSRDITGRMILLGTGTSVGVPALGCGCGVCTSDDPRNNRTRCSVVLGLPEGNLLIDTSPDLRQQLLREGIGLVHAVAYTHEHADHLFGLDDVRLMQFYLNGPLPLYCEPSVEERVRKSFDYAFKELPNLHAGATPKLSFERIGPVNKDDPNGGRKPFEVLGGRVTAVRQKHGPNFVTLGFRVGNVAYCTDVSEMPAESQEHLRGLDVLVLDALRPKGHTTHFNIEQALALVDVLKPKHAYFTHMSHELDHETTCALLPDGVDLAYDGQVIELT</sequence>
<evidence type="ECO:0000256" key="1">
    <source>
        <dbReference type="SAM" id="MobiDB-lite"/>
    </source>
</evidence>
<keyword evidence="3" id="KW-0378">Hydrolase</keyword>
<dbReference type="Proteomes" id="UP000315440">
    <property type="component" value="Unassembled WGS sequence"/>
</dbReference>
<dbReference type="InterPro" id="IPR036866">
    <property type="entry name" value="RibonucZ/Hydroxyglut_hydro"/>
</dbReference>
<dbReference type="GO" id="GO:0103043">
    <property type="term" value="F:phosphoribosyl 1,2-cyclic phosphate phosphodiesterase activity"/>
    <property type="evidence" value="ECO:0007669"/>
    <property type="project" value="UniProtKB-EC"/>
</dbReference>
<comment type="caution">
    <text evidence="3">The sequence shown here is derived from an EMBL/GenBank/DDBJ whole genome shotgun (WGS) entry which is preliminary data.</text>
</comment>
<dbReference type="SMART" id="SM00849">
    <property type="entry name" value="Lactamase_B"/>
    <property type="match status" value="1"/>
</dbReference>
<dbReference type="SUPFAM" id="SSF56281">
    <property type="entry name" value="Metallo-hydrolase/oxidoreductase"/>
    <property type="match status" value="1"/>
</dbReference>
<proteinExistence type="predicted"/>
<feature type="domain" description="Metallo-beta-lactamase" evidence="2">
    <location>
        <begin position="65"/>
        <end position="269"/>
    </location>
</feature>
<name>A0A5C5ZI25_9BACT</name>
<evidence type="ECO:0000313" key="4">
    <source>
        <dbReference type="Proteomes" id="UP000315440"/>
    </source>
</evidence>
<dbReference type="Pfam" id="PF12706">
    <property type="entry name" value="Lactamase_B_2"/>
    <property type="match status" value="1"/>
</dbReference>
<dbReference type="EC" id="3.1.4.55" evidence="3"/>
<dbReference type="EMBL" id="SJPQ01000004">
    <property type="protein sequence ID" value="TWT86838.1"/>
    <property type="molecule type" value="Genomic_DNA"/>
</dbReference>
<dbReference type="RefSeq" id="WP_391570439.1">
    <property type="nucleotide sequence ID" value="NZ_SJPQ01000004.1"/>
</dbReference>
<dbReference type="PANTHER" id="PTHR42663:SF6">
    <property type="entry name" value="HYDROLASE C777.06C-RELATED"/>
    <property type="match status" value="1"/>
</dbReference>
<keyword evidence="4" id="KW-1185">Reference proteome</keyword>
<reference evidence="3 4" key="1">
    <citation type="submission" date="2019-02" db="EMBL/GenBank/DDBJ databases">
        <title>Deep-cultivation of Planctomycetes and their phenomic and genomic characterization uncovers novel biology.</title>
        <authorList>
            <person name="Wiegand S."/>
            <person name="Jogler M."/>
            <person name="Boedeker C."/>
            <person name="Pinto D."/>
            <person name="Vollmers J."/>
            <person name="Rivas-Marin E."/>
            <person name="Kohn T."/>
            <person name="Peeters S.H."/>
            <person name="Heuer A."/>
            <person name="Rast P."/>
            <person name="Oberbeckmann S."/>
            <person name="Bunk B."/>
            <person name="Jeske O."/>
            <person name="Meyerdierks A."/>
            <person name="Storesund J.E."/>
            <person name="Kallscheuer N."/>
            <person name="Luecker S."/>
            <person name="Lage O.M."/>
            <person name="Pohl T."/>
            <person name="Merkel B.J."/>
            <person name="Hornburger P."/>
            <person name="Mueller R.-W."/>
            <person name="Bruemmer F."/>
            <person name="Labrenz M."/>
            <person name="Spormann A.M."/>
            <person name="Op Den Camp H."/>
            <person name="Overmann J."/>
            <person name="Amann R."/>
            <person name="Jetten M.S.M."/>
            <person name="Mascher T."/>
            <person name="Medema M.H."/>
            <person name="Devos D.P."/>
            <person name="Kaster A.-K."/>
            <person name="Ovreas L."/>
            <person name="Rohde M."/>
            <person name="Galperin M.Y."/>
            <person name="Jogler C."/>
        </authorList>
    </citation>
    <scope>NUCLEOTIDE SEQUENCE [LARGE SCALE GENOMIC DNA]</scope>
    <source>
        <strain evidence="3 4">Mal64</strain>
    </source>
</reference>
<dbReference type="CDD" id="cd16279">
    <property type="entry name" value="metallo-hydrolase-like_MBL-fold"/>
    <property type="match status" value="1"/>
</dbReference>
<dbReference type="InterPro" id="IPR001279">
    <property type="entry name" value="Metallo-B-lactamas"/>
</dbReference>
<feature type="compositionally biased region" description="Basic residues" evidence="1">
    <location>
        <begin position="7"/>
        <end position="23"/>
    </location>
</feature>
<gene>
    <name evidence="3" type="primary">phnP</name>
    <name evidence="3" type="ORF">Mal64_36680</name>
</gene>
<accession>A0A5C5ZI25</accession>
<evidence type="ECO:0000259" key="2">
    <source>
        <dbReference type="SMART" id="SM00849"/>
    </source>
</evidence>
<dbReference type="AlphaFoldDB" id="A0A5C5ZI25"/>
<dbReference type="Gene3D" id="3.60.15.10">
    <property type="entry name" value="Ribonuclease Z/Hydroxyacylglutathione hydrolase-like"/>
    <property type="match status" value="1"/>
</dbReference>
<feature type="region of interest" description="Disordered" evidence="1">
    <location>
        <begin position="1"/>
        <end position="23"/>
    </location>
</feature>
<dbReference type="PANTHER" id="PTHR42663">
    <property type="entry name" value="HYDROLASE C777.06C-RELATED-RELATED"/>
    <property type="match status" value="1"/>
</dbReference>